<gene>
    <name evidence="2" type="ORF">ERS075527_01185</name>
</gene>
<feature type="region of interest" description="Disordered" evidence="1">
    <location>
        <begin position="137"/>
        <end position="202"/>
    </location>
</feature>
<dbReference type="AlphaFoldDB" id="A0AB33T3X7"/>
<feature type="compositionally biased region" description="Low complexity" evidence="1">
    <location>
        <begin position="175"/>
        <end position="184"/>
    </location>
</feature>
<evidence type="ECO:0000313" key="3">
    <source>
        <dbReference type="Proteomes" id="UP000038487"/>
    </source>
</evidence>
<proteinExistence type="predicted"/>
<dbReference type="EMBL" id="CSUW01000002">
    <property type="protein sequence ID" value="CPT12415.1"/>
    <property type="molecule type" value="Genomic_DNA"/>
</dbReference>
<evidence type="ECO:0000256" key="1">
    <source>
        <dbReference type="SAM" id="MobiDB-lite"/>
    </source>
</evidence>
<protein>
    <submittedName>
        <fullName evidence="2">Uncharacterized protein</fullName>
    </submittedName>
</protein>
<organism evidence="2 3">
    <name type="scientific">Mycobacteroides abscessus</name>
    <dbReference type="NCBI Taxonomy" id="36809"/>
    <lineage>
        <taxon>Bacteria</taxon>
        <taxon>Bacillati</taxon>
        <taxon>Actinomycetota</taxon>
        <taxon>Actinomycetes</taxon>
        <taxon>Mycobacteriales</taxon>
        <taxon>Mycobacteriaceae</taxon>
        <taxon>Mycobacteroides</taxon>
    </lineage>
</organism>
<evidence type="ECO:0000313" key="2">
    <source>
        <dbReference type="EMBL" id="CPT12415.1"/>
    </source>
</evidence>
<reference evidence="2 3" key="1">
    <citation type="submission" date="2015-03" db="EMBL/GenBank/DDBJ databases">
        <authorList>
            <consortium name="Pathogen Informatics"/>
            <person name="Murphy D."/>
        </authorList>
    </citation>
    <scope>NUCLEOTIDE SEQUENCE [LARGE SCALE GENOMIC DNA]</scope>
    <source>
        <strain evidence="2 3">PAP036</strain>
    </source>
</reference>
<comment type="caution">
    <text evidence="2">The sequence shown here is derived from an EMBL/GenBank/DDBJ whole genome shotgun (WGS) entry which is preliminary data.</text>
</comment>
<sequence>MANAAGLINEGLWRKDRDFQRLPRLVQCTFLQVLSQKDLDTAGVLTLHLELLAKGCDELTTEQLRSDLAVLGERRFVFVDYDTDELLIRSYVRIVSVNSPNAWRSVPKNARLVASEKLRHELATELRRLRKADATALANEIDPHPTPSGPRPDPVETPSEGDNPSKGGPNPPSQVPVQVKSSVGNGSLWEGEPPSPYCSDHPNGTPRACLKCQRCREESERWVSGKAAFEKALRAAAAERRRNCKLCGGSGWIDLPDDSGVTDCECKTPFPNLQLVHDATNQRRSAS</sequence>
<name>A0AB33T3X7_9MYCO</name>
<accession>A0AB33T3X7</accession>
<dbReference type="Proteomes" id="UP000038487">
    <property type="component" value="Unassembled WGS sequence"/>
</dbReference>